<gene>
    <name evidence="1" type="ORF">HAX54_019450</name>
</gene>
<comment type="caution">
    <text evidence="1">The sequence shown here is derived from an EMBL/GenBank/DDBJ whole genome shotgun (WGS) entry which is preliminary data.</text>
</comment>
<reference evidence="1 2" key="1">
    <citation type="journal article" date="2021" name="BMC Genomics">
        <title>Datura genome reveals duplications of psychoactive alkaloid biosynthetic genes and high mutation rate following tissue culture.</title>
        <authorList>
            <person name="Rajewski A."/>
            <person name="Carter-House D."/>
            <person name="Stajich J."/>
            <person name="Litt A."/>
        </authorList>
    </citation>
    <scope>NUCLEOTIDE SEQUENCE [LARGE SCALE GENOMIC DNA]</scope>
    <source>
        <strain evidence="1">AR-01</strain>
    </source>
</reference>
<accession>A0ABS8URJ7</accession>
<organism evidence="1 2">
    <name type="scientific">Datura stramonium</name>
    <name type="common">Jimsonweed</name>
    <name type="synonym">Common thornapple</name>
    <dbReference type="NCBI Taxonomy" id="4076"/>
    <lineage>
        <taxon>Eukaryota</taxon>
        <taxon>Viridiplantae</taxon>
        <taxon>Streptophyta</taxon>
        <taxon>Embryophyta</taxon>
        <taxon>Tracheophyta</taxon>
        <taxon>Spermatophyta</taxon>
        <taxon>Magnoliopsida</taxon>
        <taxon>eudicotyledons</taxon>
        <taxon>Gunneridae</taxon>
        <taxon>Pentapetalae</taxon>
        <taxon>asterids</taxon>
        <taxon>lamiids</taxon>
        <taxon>Solanales</taxon>
        <taxon>Solanaceae</taxon>
        <taxon>Solanoideae</taxon>
        <taxon>Datureae</taxon>
        <taxon>Datura</taxon>
    </lineage>
</organism>
<name>A0ABS8URJ7_DATST</name>
<proteinExistence type="predicted"/>
<dbReference type="Proteomes" id="UP000823775">
    <property type="component" value="Unassembled WGS sequence"/>
</dbReference>
<evidence type="ECO:0000313" key="2">
    <source>
        <dbReference type="Proteomes" id="UP000823775"/>
    </source>
</evidence>
<evidence type="ECO:0000313" key="1">
    <source>
        <dbReference type="EMBL" id="MCD9560705.1"/>
    </source>
</evidence>
<protein>
    <submittedName>
        <fullName evidence="1">Uncharacterized protein</fullName>
    </submittedName>
</protein>
<sequence>MKLEGTSVMRNLAQDVKFMSALSLSLSPLHRSYLARCVSSSEKFYPEDLRDNGTYGGSCDITTLLTVDIIVVLQARGFSIIVAQMENFTATFKKWPKIDGLHMTVVTSSGKFNRKALAKLLVTGL</sequence>
<keyword evidence="2" id="KW-1185">Reference proteome</keyword>
<dbReference type="EMBL" id="JACEIK010002363">
    <property type="protein sequence ID" value="MCD9560705.1"/>
    <property type="molecule type" value="Genomic_DNA"/>
</dbReference>